<reference evidence="2 3" key="1">
    <citation type="submission" date="2024-09" db="EMBL/GenBank/DDBJ databases">
        <title>Chromosome-scale assembly of Riccia fluitans.</title>
        <authorList>
            <person name="Paukszto L."/>
            <person name="Sawicki J."/>
            <person name="Karawczyk K."/>
            <person name="Piernik-Szablinska J."/>
            <person name="Szczecinska M."/>
            <person name="Mazdziarz M."/>
        </authorList>
    </citation>
    <scope>NUCLEOTIDE SEQUENCE [LARGE SCALE GENOMIC DNA]</scope>
    <source>
        <strain evidence="2">Rf_01</strain>
        <tissue evidence="2">Aerial parts of the thallus</tissue>
    </source>
</reference>
<keyword evidence="1" id="KW-0812">Transmembrane</keyword>
<keyword evidence="3" id="KW-1185">Reference proteome</keyword>
<evidence type="ECO:0000313" key="2">
    <source>
        <dbReference type="EMBL" id="KAL2643315.1"/>
    </source>
</evidence>
<name>A0ABD1Z6G7_9MARC</name>
<sequence length="103" mass="11378">MVATRAMVVETAMLATMAVVVVIAMVAIRDMIMAVTAVIRAMTMDREPRVSQGLLTIFERMFIEFTNKATSMIEISQASTSKLCAIMAIAVRRIWAEEHGTPQ</sequence>
<protein>
    <recommendedName>
        <fullName evidence="4">Secreted protein</fullName>
    </recommendedName>
</protein>
<dbReference type="AlphaFoldDB" id="A0ABD1Z6G7"/>
<feature type="transmembrane region" description="Helical" evidence="1">
    <location>
        <begin position="12"/>
        <end position="39"/>
    </location>
</feature>
<keyword evidence="1" id="KW-1133">Transmembrane helix</keyword>
<organism evidence="2 3">
    <name type="scientific">Riccia fluitans</name>
    <dbReference type="NCBI Taxonomy" id="41844"/>
    <lineage>
        <taxon>Eukaryota</taxon>
        <taxon>Viridiplantae</taxon>
        <taxon>Streptophyta</taxon>
        <taxon>Embryophyta</taxon>
        <taxon>Marchantiophyta</taxon>
        <taxon>Marchantiopsida</taxon>
        <taxon>Marchantiidae</taxon>
        <taxon>Marchantiales</taxon>
        <taxon>Ricciaceae</taxon>
        <taxon>Riccia</taxon>
    </lineage>
</organism>
<accession>A0ABD1Z6G7</accession>
<dbReference type="Proteomes" id="UP001605036">
    <property type="component" value="Unassembled WGS sequence"/>
</dbReference>
<evidence type="ECO:0000313" key="3">
    <source>
        <dbReference type="Proteomes" id="UP001605036"/>
    </source>
</evidence>
<comment type="caution">
    <text evidence="2">The sequence shown here is derived from an EMBL/GenBank/DDBJ whole genome shotgun (WGS) entry which is preliminary data.</text>
</comment>
<evidence type="ECO:0008006" key="4">
    <source>
        <dbReference type="Google" id="ProtNLM"/>
    </source>
</evidence>
<evidence type="ECO:0000256" key="1">
    <source>
        <dbReference type="SAM" id="Phobius"/>
    </source>
</evidence>
<proteinExistence type="predicted"/>
<keyword evidence="1" id="KW-0472">Membrane</keyword>
<gene>
    <name evidence="2" type="ORF">R1flu_010902</name>
</gene>
<dbReference type="EMBL" id="JBHFFA010000002">
    <property type="protein sequence ID" value="KAL2643315.1"/>
    <property type="molecule type" value="Genomic_DNA"/>
</dbReference>